<comment type="PTM">
    <text evidence="12">Is synthesized initially as an inactive proenzyme. Formation of the active enzyme involves a self-maturation process in which the active site pyruvoyl group is generated from an internal serine residue via an autocatalytic post-translational modification. Two non-identical subunits are generated from the proenzyme in this reaction, and the pyruvate is formed at the N-terminus of the alpha chain, which is derived from the carboxyl end of the proenzyme. The autoendoproteolytic cleavage occurs by a canonical serine protease mechanism, in which the side chain hydroxyl group of the serine supplies its oxygen atom to form the C-terminus of the beta chain, while the remainder of the serine residue undergoes an oxidative deamination to produce ammonia and the pyruvoyl prosthetic group on the alpha chain. During this reaction, the Ser that is part of the protease active site of the proenzyme becomes the pyruvoyl prosthetic group, which constitutes an essential element of the active site of the mature decarboxylase.</text>
</comment>
<evidence type="ECO:0000256" key="7">
    <source>
        <dbReference type="ARBA" id="ARBA00023145"/>
    </source>
</evidence>
<keyword evidence="7 12" id="KW-0865">Zymogen</keyword>
<evidence type="ECO:0000256" key="1">
    <source>
        <dbReference type="ARBA" id="ARBA00005189"/>
    </source>
</evidence>
<feature type="chain" id="PRO_5044900787" description="Phosphatidylserine decarboxylase beta chain" evidence="12">
    <location>
        <begin position="1"/>
        <end position="253"/>
    </location>
</feature>
<keyword evidence="9 12" id="KW-0456">Lyase</keyword>
<comment type="catalytic activity">
    <reaction evidence="12">
        <text>a 1,2-diacyl-sn-glycero-3-phospho-L-serine + H(+) = a 1,2-diacyl-sn-glycero-3-phosphoethanolamine + CO2</text>
        <dbReference type="Rhea" id="RHEA:20828"/>
        <dbReference type="ChEBI" id="CHEBI:15378"/>
        <dbReference type="ChEBI" id="CHEBI:16526"/>
        <dbReference type="ChEBI" id="CHEBI:57262"/>
        <dbReference type="ChEBI" id="CHEBI:64612"/>
        <dbReference type="EC" id="4.1.1.65"/>
    </reaction>
</comment>
<comment type="similarity">
    <text evidence="12">Belongs to the phosphatidylserine decarboxylase family. PSD-B subfamily. Prokaryotic type I sub-subfamily.</text>
</comment>
<evidence type="ECO:0000256" key="11">
    <source>
        <dbReference type="ARBA" id="ARBA00023317"/>
    </source>
</evidence>
<keyword evidence="10 12" id="KW-1208">Phospholipid metabolism</keyword>
<evidence type="ECO:0000256" key="8">
    <source>
        <dbReference type="ARBA" id="ARBA00023209"/>
    </source>
</evidence>
<keyword evidence="14" id="KW-1185">Reference proteome</keyword>
<reference evidence="14" key="1">
    <citation type="journal article" date="2019" name="Int. J. Syst. Evol. Microbiol.">
        <title>The Global Catalogue of Microorganisms (GCM) 10K type strain sequencing project: providing services to taxonomists for standard genome sequencing and annotation.</title>
        <authorList>
            <consortium name="The Broad Institute Genomics Platform"/>
            <consortium name="The Broad Institute Genome Sequencing Center for Infectious Disease"/>
            <person name="Wu L."/>
            <person name="Ma J."/>
        </authorList>
    </citation>
    <scope>NUCLEOTIDE SEQUENCE [LARGE SCALE GENOMIC DNA]</scope>
    <source>
        <strain evidence="14">KCTC 22280</strain>
    </source>
</reference>
<comment type="pathway">
    <text evidence="12">Phospholipid metabolism; phosphatidylethanolamine biosynthesis; phosphatidylethanolamine from CDP-diacylglycerol: step 2/2.</text>
</comment>
<dbReference type="NCBIfam" id="TIGR00163">
    <property type="entry name" value="PS_decarb"/>
    <property type="match status" value="1"/>
</dbReference>
<proteinExistence type="inferred from homology"/>
<evidence type="ECO:0000256" key="5">
    <source>
        <dbReference type="ARBA" id="ARBA00023098"/>
    </source>
</evidence>
<feature type="modified residue" description="Pyruvic acid (Ser); by autocatalysis" evidence="12">
    <location>
        <position position="254"/>
    </location>
</feature>
<comment type="caution">
    <text evidence="13">The sequence shown here is derived from an EMBL/GenBank/DDBJ whole genome shotgun (WGS) entry which is preliminary data.</text>
</comment>
<dbReference type="Pfam" id="PF02666">
    <property type="entry name" value="PS_Dcarbxylase"/>
    <property type="match status" value="1"/>
</dbReference>
<keyword evidence="2 12" id="KW-1003">Cell membrane</keyword>
<dbReference type="EC" id="4.1.1.65" evidence="12"/>
<comment type="subcellular location">
    <subcellularLocation>
        <location evidence="12">Cell membrane</location>
        <topology evidence="12">Peripheral membrane protein</topology>
    </subcellularLocation>
</comment>
<keyword evidence="11 12" id="KW-0670">Pyruvate</keyword>
<dbReference type="InterPro" id="IPR033177">
    <property type="entry name" value="PSD-B"/>
</dbReference>
<feature type="active site" description="Schiff-base intermediate with substrate; via pyruvic acid; for decarboxylase activity" evidence="12">
    <location>
        <position position="254"/>
    </location>
</feature>
<comment type="function">
    <text evidence="12">Catalyzes the formation of phosphatidylethanolamine (PtdEtn) from phosphatidylserine (PtdSer).</text>
</comment>
<feature type="site" description="Cleavage (non-hydrolytic); by autocatalysis" evidence="12">
    <location>
        <begin position="253"/>
        <end position="254"/>
    </location>
</feature>
<feature type="active site" description="Charge relay system; for autoendoproteolytic cleavage activity" evidence="12">
    <location>
        <position position="148"/>
    </location>
</feature>
<evidence type="ECO:0000256" key="2">
    <source>
        <dbReference type="ARBA" id="ARBA00022475"/>
    </source>
</evidence>
<evidence type="ECO:0000313" key="13">
    <source>
        <dbReference type="EMBL" id="GGY75598.1"/>
    </source>
</evidence>
<dbReference type="InterPro" id="IPR033178">
    <property type="entry name" value="PSD_type1_pro"/>
</dbReference>
<evidence type="ECO:0000256" key="12">
    <source>
        <dbReference type="HAMAP-Rule" id="MF_00662"/>
    </source>
</evidence>
<keyword evidence="5 12" id="KW-0443">Lipid metabolism</keyword>
<comment type="cofactor">
    <cofactor evidence="12">
        <name>pyruvate</name>
        <dbReference type="ChEBI" id="CHEBI:15361"/>
    </cofactor>
    <text evidence="12">Binds 1 pyruvoyl group covalently per subunit.</text>
</comment>
<protein>
    <recommendedName>
        <fullName evidence="12">Phosphatidylserine decarboxylase proenzyme</fullName>
        <ecNumber evidence="12">4.1.1.65</ecNumber>
    </recommendedName>
    <component>
        <recommendedName>
            <fullName evidence="12">Phosphatidylserine decarboxylase alpha chain</fullName>
        </recommendedName>
    </component>
    <component>
        <recommendedName>
            <fullName evidence="12">Phosphatidylserine decarboxylase beta chain</fullName>
        </recommendedName>
    </component>
</protein>
<dbReference type="InterPro" id="IPR003817">
    <property type="entry name" value="PS_Dcarbxylase"/>
</dbReference>
<name>A0ABQ3B2K2_9GAMM</name>
<gene>
    <name evidence="12 13" type="primary">psd</name>
    <name evidence="13" type="ORF">GCM10007071_23560</name>
</gene>
<dbReference type="PANTHER" id="PTHR10067">
    <property type="entry name" value="PHOSPHATIDYLSERINE DECARBOXYLASE"/>
    <property type="match status" value="1"/>
</dbReference>
<dbReference type="PANTHER" id="PTHR10067:SF6">
    <property type="entry name" value="PHOSPHATIDYLSERINE DECARBOXYLASE PROENZYME, MITOCHONDRIAL"/>
    <property type="match status" value="1"/>
</dbReference>
<evidence type="ECO:0000256" key="10">
    <source>
        <dbReference type="ARBA" id="ARBA00023264"/>
    </source>
</evidence>
<feature type="active site" description="Charge relay system; for autoendoproteolytic cleavage activity" evidence="12">
    <location>
        <position position="254"/>
    </location>
</feature>
<evidence type="ECO:0000256" key="4">
    <source>
        <dbReference type="ARBA" id="ARBA00022793"/>
    </source>
</evidence>
<dbReference type="Proteomes" id="UP000601597">
    <property type="component" value="Unassembled WGS sequence"/>
</dbReference>
<dbReference type="HAMAP" id="MF_00662">
    <property type="entry name" value="PS_decarb_PSD_B_type1"/>
    <property type="match status" value="1"/>
</dbReference>
<accession>A0ABQ3B2K2</accession>
<keyword evidence="6 12" id="KW-0472">Membrane</keyword>
<feature type="active site" description="Charge relay system; for autoendoproteolytic cleavage activity" evidence="12">
    <location>
        <position position="91"/>
    </location>
</feature>
<evidence type="ECO:0000256" key="6">
    <source>
        <dbReference type="ARBA" id="ARBA00023136"/>
    </source>
</evidence>
<dbReference type="EMBL" id="BMXV01000005">
    <property type="protein sequence ID" value="GGY75598.1"/>
    <property type="molecule type" value="Genomic_DNA"/>
</dbReference>
<sequence>MLDRLFVLVQYLLPQLLISRLAGKLADARPPSAMKNVVIRWFIGRYGVNMSEAADEDPASYPSFNEFFTRELKPGLRPLADGERTIVSPVDGTVSQLGRIERDRVFQAKGQSFNLTELLGGDDERARPFVDGQFATIYLAPKDYHRIHMPLAGQLREMVYVPGRLFSVNPVTAAAVPGLFARNERVVATFDTEAGPMAMVLVGAMIVGSVETRWAGIVAPTNGRREVSTSDYRHQSPGIRYQRGEEMGRFRLGSTVILVFPKGASHWQEALRNQSVVRLGESIGEITSAPPETPAPH</sequence>
<keyword evidence="4 12" id="KW-0210">Decarboxylase</keyword>
<dbReference type="RefSeq" id="WP_189576647.1">
    <property type="nucleotide sequence ID" value="NZ_BMXV01000005.1"/>
</dbReference>
<keyword evidence="3 12" id="KW-0444">Lipid biosynthesis</keyword>
<keyword evidence="8 12" id="KW-0594">Phospholipid biosynthesis</keyword>
<evidence type="ECO:0000256" key="3">
    <source>
        <dbReference type="ARBA" id="ARBA00022516"/>
    </source>
</evidence>
<evidence type="ECO:0000256" key="9">
    <source>
        <dbReference type="ARBA" id="ARBA00023239"/>
    </source>
</evidence>
<feature type="chain" id="PRO_5044900786" description="Phosphatidylserine decarboxylase alpha chain" evidence="12">
    <location>
        <begin position="254"/>
        <end position="297"/>
    </location>
</feature>
<organism evidence="13 14">
    <name type="scientific">Marinobacter zhanjiangensis</name>
    <dbReference type="NCBI Taxonomy" id="578215"/>
    <lineage>
        <taxon>Bacteria</taxon>
        <taxon>Pseudomonadati</taxon>
        <taxon>Pseudomonadota</taxon>
        <taxon>Gammaproteobacteria</taxon>
        <taxon>Pseudomonadales</taxon>
        <taxon>Marinobacteraceae</taxon>
        <taxon>Marinobacter</taxon>
    </lineage>
</organism>
<comment type="pathway">
    <text evidence="1">Lipid metabolism.</text>
</comment>
<evidence type="ECO:0000313" key="14">
    <source>
        <dbReference type="Proteomes" id="UP000601597"/>
    </source>
</evidence>
<comment type="subunit">
    <text evidence="12">Heterodimer of a large membrane-associated beta subunit and a small pyruvoyl-containing alpha subunit.</text>
</comment>